<proteinExistence type="inferred from homology"/>
<dbReference type="InterPro" id="IPR029058">
    <property type="entry name" value="AB_hydrolase_fold"/>
</dbReference>
<dbReference type="RefSeq" id="WP_345576662.1">
    <property type="nucleotide sequence ID" value="NZ_BAABDQ010000050.1"/>
</dbReference>
<dbReference type="InterPro" id="IPR019826">
    <property type="entry name" value="Carboxylesterase_B_AS"/>
</dbReference>
<sequence length="503" mass="53425">MSAIGSADPEVRVITGTLRGRTEDGVSVFRGVPFASPPVGALRLAAPAPAEPWDGVREAVAFGPPPPQSRLLGSSWADDADGDWLTANVWSPDLGAARLPVMVWIYGGGYMYGRSGDPLFDGRVLARDGVVVVTFNYRLSAEGFGHFHGAPANRGLLDQVAALRWVRDNIAAFGGDPGRVTVFGESAGAGSIAALMTMPQAAGLFRRAIVQSVPGLFYSAELAADIATAVAGELGVPPRADELARLSPERLIDAGDAVADKMDGHPQWDRAAYIRTPFAPVVDGEVLADTPWRSLADGAAPDVDLIAGHTRDEYRLFLALQGDIGQITAERAAAALRELAPDPEAYRAAYPEAGDERLYELVHSDWLFRMPSVRLAEELHRHGGRAHLYELTWPAPGMGGDALGACHGLGLPLTFGNLTDGGAAGLLIGQDPPPAAAELSARVRAAWIAFATTGDPGWPAYEPGDRFTWVIDTEPGIRAYPEEISRELWAGHDFAPLALRLTP</sequence>
<keyword evidence="2 3" id="KW-0378">Hydrolase</keyword>
<organism evidence="5 6">
    <name type="scientific">Nonomuraea rosea</name>
    <dbReference type="NCBI Taxonomy" id="638574"/>
    <lineage>
        <taxon>Bacteria</taxon>
        <taxon>Bacillati</taxon>
        <taxon>Actinomycetota</taxon>
        <taxon>Actinomycetes</taxon>
        <taxon>Streptosporangiales</taxon>
        <taxon>Streptosporangiaceae</taxon>
        <taxon>Nonomuraea</taxon>
    </lineage>
</organism>
<evidence type="ECO:0000256" key="1">
    <source>
        <dbReference type="ARBA" id="ARBA00005964"/>
    </source>
</evidence>
<evidence type="ECO:0000259" key="4">
    <source>
        <dbReference type="Pfam" id="PF00135"/>
    </source>
</evidence>
<gene>
    <name evidence="5" type="ORF">GCM10022419_118980</name>
</gene>
<dbReference type="InterPro" id="IPR002018">
    <property type="entry name" value="CarbesteraseB"/>
</dbReference>
<dbReference type="PANTHER" id="PTHR11559">
    <property type="entry name" value="CARBOXYLESTERASE"/>
    <property type="match status" value="1"/>
</dbReference>
<evidence type="ECO:0000256" key="2">
    <source>
        <dbReference type="ARBA" id="ARBA00022801"/>
    </source>
</evidence>
<dbReference type="Proteomes" id="UP001500630">
    <property type="component" value="Unassembled WGS sequence"/>
</dbReference>
<dbReference type="Gene3D" id="3.40.50.1820">
    <property type="entry name" value="alpha/beta hydrolase"/>
    <property type="match status" value="1"/>
</dbReference>
<evidence type="ECO:0000313" key="5">
    <source>
        <dbReference type="EMBL" id="GAA3614017.1"/>
    </source>
</evidence>
<protein>
    <recommendedName>
        <fullName evidence="3">Carboxylic ester hydrolase</fullName>
        <ecNumber evidence="3">3.1.1.-</ecNumber>
    </recommendedName>
</protein>
<reference evidence="6" key="1">
    <citation type="journal article" date="2019" name="Int. J. Syst. Evol. Microbiol.">
        <title>The Global Catalogue of Microorganisms (GCM) 10K type strain sequencing project: providing services to taxonomists for standard genome sequencing and annotation.</title>
        <authorList>
            <consortium name="The Broad Institute Genomics Platform"/>
            <consortium name="The Broad Institute Genome Sequencing Center for Infectious Disease"/>
            <person name="Wu L."/>
            <person name="Ma J."/>
        </authorList>
    </citation>
    <scope>NUCLEOTIDE SEQUENCE [LARGE SCALE GENOMIC DNA]</scope>
    <source>
        <strain evidence="6">JCM 17326</strain>
    </source>
</reference>
<accession>A0ABP6ZMI6</accession>
<keyword evidence="6" id="KW-1185">Reference proteome</keyword>
<evidence type="ECO:0000313" key="6">
    <source>
        <dbReference type="Proteomes" id="UP001500630"/>
    </source>
</evidence>
<comment type="similarity">
    <text evidence="1 3">Belongs to the type-B carboxylesterase/lipase family.</text>
</comment>
<dbReference type="PROSITE" id="PS00122">
    <property type="entry name" value="CARBOXYLESTERASE_B_1"/>
    <property type="match status" value="1"/>
</dbReference>
<evidence type="ECO:0000256" key="3">
    <source>
        <dbReference type="RuleBase" id="RU361235"/>
    </source>
</evidence>
<name>A0ABP6ZMI6_9ACTN</name>
<dbReference type="SUPFAM" id="SSF53474">
    <property type="entry name" value="alpha/beta-Hydrolases"/>
    <property type="match status" value="1"/>
</dbReference>
<dbReference type="Pfam" id="PF00135">
    <property type="entry name" value="COesterase"/>
    <property type="match status" value="1"/>
</dbReference>
<feature type="domain" description="Carboxylesterase type B" evidence="4">
    <location>
        <begin position="8"/>
        <end position="457"/>
    </location>
</feature>
<dbReference type="EMBL" id="BAABDQ010000050">
    <property type="protein sequence ID" value="GAA3614017.1"/>
    <property type="molecule type" value="Genomic_DNA"/>
</dbReference>
<dbReference type="EC" id="3.1.1.-" evidence="3"/>
<dbReference type="InterPro" id="IPR050309">
    <property type="entry name" value="Type-B_Carboxylest/Lipase"/>
</dbReference>
<comment type="caution">
    <text evidence="5">The sequence shown here is derived from an EMBL/GenBank/DDBJ whole genome shotgun (WGS) entry which is preliminary data.</text>
</comment>